<organism evidence="1 2">
    <name type="scientific">Cetraspora pellucida</name>
    <dbReference type="NCBI Taxonomy" id="1433469"/>
    <lineage>
        <taxon>Eukaryota</taxon>
        <taxon>Fungi</taxon>
        <taxon>Fungi incertae sedis</taxon>
        <taxon>Mucoromycota</taxon>
        <taxon>Glomeromycotina</taxon>
        <taxon>Glomeromycetes</taxon>
        <taxon>Diversisporales</taxon>
        <taxon>Gigasporaceae</taxon>
        <taxon>Cetraspora</taxon>
    </lineage>
</organism>
<comment type="caution">
    <text evidence="1">The sequence shown here is derived from an EMBL/GenBank/DDBJ whole genome shotgun (WGS) entry which is preliminary data.</text>
</comment>
<reference evidence="1" key="1">
    <citation type="submission" date="2021-06" db="EMBL/GenBank/DDBJ databases">
        <authorList>
            <person name="Kallberg Y."/>
            <person name="Tangrot J."/>
            <person name="Rosling A."/>
        </authorList>
    </citation>
    <scope>NUCLEOTIDE SEQUENCE</scope>
    <source>
        <strain evidence="1">28 12/20/2015</strain>
    </source>
</reference>
<proteinExistence type="predicted"/>
<evidence type="ECO:0000313" key="2">
    <source>
        <dbReference type="Proteomes" id="UP000789366"/>
    </source>
</evidence>
<evidence type="ECO:0000313" key="1">
    <source>
        <dbReference type="EMBL" id="CAG8670271.1"/>
    </source>
</evidence>
<name>A0ACA9NQ22_9GLOM</name>
<sequence>ISKLSQLENENKKLQKYIQRLKHLGTAPLALIIKYLYPKQLSVEKKPQN</sequence>
<protein>
    <submittedName>
        <fullName evidence="1">15180_t:CDS:1</fullName>
    </submittedName>
</protein>
<dbReference type="EMBL" id="CAJVPW010016469">
    <property type="protein sequence ID" value="CAG8670271.1"/>
    <property type="molecule type" value="Genomic_DNA"/>
</dbReference>
<accession>A0ACA9NQ22</accession>
<dbReference type="Proteomes" id="UP000789366">
    <property type="component" value="Unassembled WGS sequence"/>
</dbReference>
<keyword evidence="2" id="KW-1185">Reference proteome</keyword>
<gene>
    <name evidence="1" type="ORF">SPELUC_LOCUS9624</name>
</gene>
<feature type="non-terminal residue" evidence="1">
    <location>
        <position position="1"/>
    </location>
</feature>